<accession>A0A3M0CW05</accession>
<dbReference type="EMBL" id="REFS01000005">
    <property type="protein sequence ID" value="RMB13388.1"/>
    <property type="molecule type" value="Genomic_DNA"/>
</dbReference>
<name>A0A3M0CW05_9EURY</name>
<keyword evidence="5" id="KW-1185">Reference proteome</keyword>
<organism evidence="3 4">
    <name type="scientific">Haloplanus aerogenes</name>
    <dbReference type="NCBI Taxonomy" id="660522"/>
    <lineage>
        <taxon>Archaea</taxon>
        <taxon>Methanobacteriati</taxon>
        <taxon>Methanobacteriota</taxon>
        <taxon>Stenosarchaea group</taxon>
        <taxon>Halobacteria</taxon>
        <taxon>Halobacteriales</taxon>
        <taxon>Haloferacaceae</taxon>
        <taxon>Haloplanus</taxon>
    </lineage>
</organism>
<dbReference type="RefSeq" id="WP_121921305.1">
    <property type="nucleotide sequence ID" value="NZ_CP034145.1"/>
</dbReference>
<evidence type="ECO:0000313" key="5">
    <source>
        <dbReference type="Proteomes" id="UP000282007"/>
    </source>
</evidence>
<dbReference type="Proteomes" id="UP000282007">
    <property type="component" value="Chromosome"/>
</dbReference>
<reference evidence="3" key="3">
    <citation type="submission" date="2018-10" db="EMBL/GenBank/DDBJ databases">
        <authorList>
            <person name="Whitman W."/>
            <person name="Huntemann M."/>
            <person name="Clum A."/>
            <person name="Pillay M."/>
            <person name="Palaniappan K."/>
            <person name="Varghese N."/>
            <person name="Mikhailova N."/>
            <person name="Stamatis D."/>
            <person name="Reddy T."/>
            <person name="Daum C."/>
            <person name="Shapiro N."/>
            <person name="Ivanova N."/>
            <person name="Kyrpides N."/>
            <person name="Woyke T."/>
        </authorList>
    </citation>
    <scope>NUCLEOTIDE SEQUENCE</scope>
    <source>
        <strain evidence="3">CGMCC 1.10124</strain>
    </source>
</reference>
<evidence type="ECO:0000313" key="2">
    <source>
        <dbReference type="EMBL" id="AZH23853.1"/>
    </source>
</evidence>
<dbReference type="Pfam" id="PF02697">
    <property type="entry name" value="VAPB_antitox"/>
    <property type="match status" value="1"/>
</dbReference>
<dbReference type="OrthoDB" id="9187at2157"/>
<dbReference type="InterPro" id="IPR003847">
    <property type="entry name" value="Put_antitoxin"/>
</dbReference>
<evidence type="ECO:0000313" key="3">
    <source>
        <dbReference type="EMBL" id="RMB13388.1"/>
    </source>
</evidence>
<protein>
    <submittedName>
        <fullName evidence="3">Putative antitoxin of VAPBC-like toxin-antitoxin system</fullName>
    </submittedName>
    <submittedName>
        <fullName evidence="2">Sugar metabolism cluster protein</fullName>
    </submittedName>
</protein>
<dbReference type="KEGG" id="haer:DU502_00025"/>
<keyword evidence="1" id="KW-1277">Toxin-antitoxin system</keyword>
<reference evidence="3 4" key="1">
    <citation type="journal article" date="2015" name="Stand. Genomic Sci.">
        <title>Genomic Encyclopedia of Bacterial and Archaeal Type Strains, Phase III: the genomes of soil and plant-associated and newly described type strains.</title>
        <authorList>
            <person name="Whitman W.B."/>
            <person name="Woyke T."/>
            <person name="Klenk H.P."/>
            <person name="Zhou Y."/>
            <person name="Lilburn T.G."/>
            <person name="Beck B.J."/>
            <person name="De Vos P."/>
            <person name="Vandamme P."/>
            <person name="Eisen J.A."/>
            <person name="Garrity G."/>
            <person name="Hugenholtz P."/>
            <person name="Kyrpides N.C."/>
        </authorList>
    </citation>
    <scope>NUCLEOTIDE SEQUENCE [LARGE SCALE GENOMIC DNA]</scope>
    <source>
        <strain evidence="3 4">CGMCC 1.10124</strain>
    </source>
</reference>
<dbReference type="EMBL" id="CP034145">
    <property type="protein sequence ID" value="AZH23853.1"/>
    <property type="molecule type" value="Genomic_DNA"/>
</dbReference>
<dbReference type="Proteomes" id="UP000277326">
    <property type="component" value="Unassembled WGS sequence"/>
</dbReference>
<dbReference type="GeneID" id="38469625"/>
<dbReference type="AlphaFoldDB" id="A0A3M0CW05"/>
<gene>
    <name evidence="3" type="ORF">ATH50_2721</name>
    <name evidence="2" type="ORF">DU502_00025</name>
</gene>
<evidence type="ECO:0000256" key="1">
    <source>
        <dbReference type="ARBA" id="ARBA00022649"/>
    </source>
</evidence>
<sequence>MADKTIRISEENWRRLEELKEEGDSFDDVVTRLTTGDRWSGFGALADVGISEGMADAHDRLREEMDRRVDES</sequence>
<evidence type="ECO:0000313" key="4">
    <source>
        <dbReference type="Proteomes" id="UP000277326"/>
    </source>
</evidence>
<reference evidence="2 5" key="2">
    <citation type="submission" date="2018-07" db="EMBL/GenBank/DDBJ databases">
        <title>Genome sequences of Haloplanus aerogenes JCM 16430T.</title>
        <authorList>
            <person name="Kim Y.B."/>
            <person name="Roh S.W."/>
        </authorList>
    </citation>
    <scope>NUCLEOTIDE SEQUENCE [LARGE SCALE GENOMIC DNA]</scope>
    <source>
        <strain evidence="2 5">JCM 16430</strain>
    </source>
</reference>
<proteinExistence type="predicted"/>